<feature type="region of interest" description="Disordered" evidence="9">
    <location>
        <begin position="371"/>
        <end position="421"/>
    </location>
</feature>
<evidence type="ECO:0000256" key="8">
    <source>
        <dbReference type="ARBA" id="ARBA00023242"/>
    </source>
</evidence>
<comment type="caution">
    <text evidence="11">The sequence shown here is derived from an EMBL/GenBank/DDBJ whole genome shotgun (WGS) entry which is preliminary data.</text>
</comment>
<dbReference type="PANTHER" id="PTHR14513:SF0">
    <property type="entry name" value="PROTECTION OF TELOMERES PROTEIN 1"/>
    <property type="match status" value="1"/>
</dbReference>
<dbReference type="Pfam" id="PF02765">
    <property type="entry name" value="POT1"/>
    <property type="match status" value="1"/>
</dbReference>
<feature type="region of interest" description="Disordered" evidence="9">
    <location>
        <begin position="135"/>
        <end position="156"/>
    </location>
</feature>
<feature type="region of interest" description="Disordered" evidence="9">
    <location>
        <begin position="501"/>
        <end position="520"/>
    </location>
</feature>
<dbReference type="CDD" id="cd04497">
    <property type="entry name" value="hPOT1_OB1_like"/>
    <property type="match status" value="1"/>
</dbReference>
<reference evidence="11" key="2">
    <citation type="submission" date="2023-05" db="EMBL/GenBank/DDBJ databases">
        <authorList>
            <consortium name="Lawrence Berkeley National Laboratory"/>
            <person name="Steindorff A."/>
            <person name="Hensen N."/>
            <person name="Bonometti L."/>
            <person name="Westerberg I."/>
            <person name="Brannstrom I.O."/>
            <person name="Guillou S."/>
            <person name="Cros-Aarteil S."/>
            <person name="Calhoun S."/>
            <person name="Haridas S."/>
            <person name="Kuo A."/>
            <person name="Mondo S."/>
            <person name="Pangilinan J."/>
            <person name="Riley R."/>
            <person name="Labutti K."/>
            <person name="Andreopoulos B."/>
            <person name="Lipzen A."/>
            <person name="Chen C."/>
            <person name="Yanf M."/>
            <person name="Daum C."/>
            <person name="Ng V."/>
            <person name="Clum A."/>
            <person name="Ohm R."/>
            <person name="Martin F."/>
            <person name="Silar P."/>
            <person name="Natvig D."/>
            <person name="Lalanne C."/>
            <person name="Gautier V."/>
            <person name="Ament-Velasquez S.L."/>
            <person name="Kruys A."/>
            <person name="Hutchinson M.I."/>
            <person name="Powell A.J."/>
            <person name="Barry K."/>
            <person name="Miller A.N."/>
            <person name="Grigoriev I.V."/>
            <person name="Debuchy R."/>
            <person name="Gladieux P."/>
            <person name="Thoren M.H."/>
            <person name="Johannesson H."/>
        </authorList>
    </citation>
    <scope>NUCLEOTIDE SEQUENCE</scope>
    <source>
        <strain evidence="11">CBS 538.74</strain>
    </source>
</reference>
<keyword evidence="5" id="KW-0158">Chromosome</keyword>
<feature type="domain" description="Telomeric single stranded DNA binding POT1/Cdc13" evidence="10">
    <location>
        <begin position="24"/>
        <end position="170"/>
    </location>
</feature>
<comment type="similarity">
    <text evidence="3">Belongs to the telombin family.</text>
</comment>
<evidence type="ECO:0000256" key="1">
    <source>
        <dbReference type="ARBA" id="ARBA00004123"/>
    </source>
</evidence>
<evidence type="ECO:0000313" key="11">
    <source>
        <dbReference type="EMBL" id="KAK4150252.1"/>
    </source>
</evidence>
<keyword evidence="8" id="KW-0539">Nucleus</keyword>
<evidence type="ECO:0000256" key="9">
    <source>
        <dbReference type="SAM" id="MobiDB-lite"/>
    </source>
</evidence>
<dbReference type="GO" id="GO:0000783">
    <property type="term" value="C:nuclear telomere cap complex"/>
    <property type="evidence" value="ECO:0007669"/>
    <property type="project" value="TreeGrafter"/>
</dbReference>
<gene>
    <name evidence="11" type="ORF">C8A00DRAFT_46309</name>
</gene>
<name>A0AAN6VF37_9PEZI</name>
<dbReference type="SMART" id="SM00976">
    <property type="entry name" value="Telo_bind"/>
    <property type="match status" value="1"/>
</dbReference>
<dbReference type="InterPro" id="IPR032042">
    <property type="entry name" value="POT1PC"/>
</dbReference>
<dbReference type="AlphaFoldDB" id="A0AAN6VF37"/>
<protein>
    <recommendedName>
        <fullName evidence="4">Protection of telomeres protein 1</fullName>
    </recommendedName>
</protein>
<keyword evidence="6" id="KW-0779">Telomere</keyword>
<dbReference type="Proteomes" id="UP001302745">
    <property type="component" value="Unassembled WGS sequence"/>
</dbReference>
<accession>A0AAN6VF37</accession>
<dbReference type="InterPro" id="IPR028389">
    <property type="entry name" value="POT1"/>
</dbReference>
<dbReference type="InterPro" id="IPR011564">
    <property type="entry name" value="Telomer_end-bd_POT1/Cdc13"/>
</dbReference>
<keyword evidence="7" id="KW-0238">DNA-binding</keyword>
<dbReference type="GO" id="GO:0032210">
    <property type="term" value="P:regulation of telomere maintenance via telomerase"/>
    <property type="evidence" value="ECO:0007669"/>
    <property type="project" value="TreeGrafter"/>
</dbReference>
<organism evidence="11 12">
    <name type="scientific">Chaetomidium leptoderma</name>
    <dbReference type="NCBI Taxonomy" id="669021"/>
    <lineage>
        <taxon>Eukaryota</taxon>
        <taxon>Fungi</taxon>
        <taxon>Dikarya</taxon>
        <taxon>Ascomycota</taxon>
        <taxon>Pezizomycotina</taxon>
        <taxon>Sordariomycetes</taxon>
        <taxon>Sordariomycetidae</taxon>
        <taxon>Sordariales</taxon>
        <taxon>Chaetomiaceae</taxon>
        <taxon>Chaetomidium</taxon>
    </lineage>
</organism>
<comment type="subcellular location">
    <subcellularLocation>
        <location evidence="2">Chromosome</location>
        <location evidence="2">Telomere</location>
    </subcellularLocation>
    <subcellularLocation>
        <location evidence="1">Nucleus</location>
    </subcellularLocation>
</comment>
<dbReference type="InterPro" id="IPR012340">
    <property type="entry name" value="NA-bd_OB-fold"/>
</dbReference>
<reference evidence="11" key="1">
    <citation type="journal article" date="2023" name="Mol. Phylogenet. Evol.">
        <title>Genome-scale phylogeny and comparative genomics of the fungal order Sordariales.</title>
        <authorList>
            <person name="Hensen N."/>
            <person name="Bonometti L."/>
            <person name="Westerberg I."/>
            <person name="Brannstrom I.O."/>
            <person name="Guillou S."/>
            <person name="Cros-Aarteil S."/>
            <person name="Calhoun S."/>
            <person name="Haridas S."/>
            <person name="Kuo A."/>
            <person name="Mondo S."/>
            <person name="Pangilinan J."/>
            <person name="Riley R."/>
            <person name="LaButti K."/>
            <person name="Andreopoulos B."/>
            <person name="Lipzen A."/>
            <person name="Chen C."/>
            <person name="Yan M."/>
            <person name="Daum C."/>
            <person name="Ng V."/>
            <person name="Clum A."/>
            <person name="Steindorff A."/>
            <person name="Ohm R.A."/>
            <person name="Martin F."/>
            <person name="Silar P."/>
            <person name="Natvig D.O."/>
            <person name="Lalanne C."/>
            <person name="Gautier V."/>
            <person name="Ament-Velasquez S.L."/>
            <person name="Kruys A."/>
            <person name="Hutchinson M.I."/>
            <person name="Powell A.J."/>
            <person name="Barry K."/>
            <person name="Miller A.N."/>
            <person name="Grigoriev I.V."/>
            <person name="Debuchy R."/>
            <person name="Gladieux P."/>
            <person name="Hiltunen Thoren M."/>
            <person name="Johannesson H."/>
        </authorList>
    </citation>
    <scope>NUCLEOTIDE SEQUENCE</scope>
    <source>
        <strain evidence="11">CBS 538.74</strain>
    </source>
</reference>
<sequence length="692" mass="77947">MAAGTARKAGAAAPPPDPSLPPNYTEIRAILDETVPPGRLVCVIGVVKDCRLPIPTSGTDHKSTLTLYDLSIENESYGIKLVIFRPEADMPQVTVGDIVVMTTVKVQRYRSNPLSLITNRDTSIRVYTASKIPKPPRSAQAALAPGPKRDSHAPSPAENLYVSYIHHNIDKYSLPDEQEFRERAEQSLNVKNKFGLLKDVQEGKFYDLIAQVATEPYAGLDLATLYVSDYTENPRFHPQVWEGLQESTSGGGDPYGYTSGSPDMPKKQWVGPFGKMSMQITCFEPHATYIREEVRANQWVALRNVQVKYGRDGQYLEGFMREERNAVNSKVNVQVLVERDRDTIDPNLKEAIRRHRDYAKKKKTQIKEVISAQAAGQKRKASSEQENQHPNAKERRKRGRGAQGQKEKEKNHQKEKSHHQELRLSLNKQITCENHDAPYSTIDSIVEQPVYERTIEGQATAITIPFTCAKHKACVRVVDFFPRSLEDWVCTRKVSEFEVLSDNEDDSDSASSSDSRETPNTRTILEWRFALQLEDAGPTPDTDSDKPNERSRIWVLVDNYEAQCLTDLDAADLRQAPKTLARLRERMFTLWGDLEEHKLRAAARKREKGEAGAQDEGNRRKSVPGQKHQVRLEKPALDSSDVEEDGGGGEEPVSNKPFTCCIKQYGVNEKRAGKKEGRWVRCFGLFGTRISG</sequence>
<dbReference type="Gene3D" id="2.40.50.140">
    <property type="entry name" value="Nucleic acid-binding proteins"/>
    <property type="match status" value="2"/>
</dbReference>
<dbReference type="GO" id="GO:0098505">
    <property type="term" value="F:G-rich strand telomeric DNA binding"/>
    <property type="evidence" value="ECO:0007669"/>
    <property type="project" value="TreeGrafter"/>
</dbReference>
<feature type="compositionally biased region" description="Basic and acidic residues" evidence="9">
    <location>
        <begin position="381"/>
        <end position="393"/>
    </location>
</feature>
<evidence type="ECO:0000256" key="7">
    <source>
        <dbReference type="ARBA" id="ARBA00023125"/>
    </source>
</evidence>
<dbReference type="FunFam" id="2.40.50.140:FF:000303">
    <property type="entry name" value="Protection of telomeres protein 1"/>
    <property type="match status" value="1"/>
</dbReference>
<evidence type="ECO:0000256" key="5">
    <source>
        <dbReference type="ARBA" id="ARBA00022454"/>
    </source>
</evidence>
<evidence type="ECO:0000259" key="10">
    <source>
        <dbReference type="SMART" id="SM00976"/>
    </source>
</evidence>
<feature type="region of interest" description="Disordered" evidence="9">
    <location>
        <begin position="602"/>
        <end position="657"/>
    </location>
</feature>
<dbReference type="SUPFAM" id="SSF50249">
    <property type="entry name" value="Nucleic acid-binding proteins"/>
    <property type="match status" value="2"/>
</dbReference>
<dbReference type="GO" id="GO:0016233">
    <property type="term" value="P:telomere capping"/>
    <property type="evidence" value="ECO:0007669"/>
    <property type="project" value="TreeGrafter"/>
</dbReference>
<dbReference type="EMBL" id="MU857085">
    <property type="protein sequence ID" value="KAK4150252.1"/>
    <property type="molecule type" value="Genomic_DNA"/>
</dbReference>
<evidence type="ECO:0000256" key="4">
    <source>
        <dbReference type="ARBA" id="ARBA00015253"/>
    </source>
</evidence>
<dbReference type="PANTHER" id="PTHR14513">
    <property type="entry name" value="PROTECTION OF TELOMERES 1"/>
    <property type="match status" value="1"/>
</dbReference>
<feature type="region of interest" description="Disordered" evidence="9">
    <location>
        <begin position="1"/>
        <end position="21"/>
    </location>
</feature>
<keyword evidence="12" id="KW-1185">Reference proteome</keyword>
<evidence type="ECO:0000256" key="6">
    <source>
        <dbReference type="ARBA" id="ARBA00022895"/>
    </source>
</evidence>
<feature type="compositionally biased region" description="Basic and acidic residues" evidence="9">
    <location>
        <begin position="405"/>
        <end position="421"/>
    </location>
</feature>
<dbReference type="GO" id="GO:0010521">
    <property type="term" value="F:telomerase inhibitor activity"/>
    <property type="evidence" value="ECO:0007669"/>
    <property type="project" value="TreeGrafter"/>
</dbReference>
<evidence type="ECO:0000256" key="2">
    <source>
        <dbReference type="ARBA" id="ARBA00004574"/>
    </source>
</evidence>
<proteinExistence type="inferred from homology"/>
<feature type="compositionally biased region" description="Low complexity" evidence="9">
    <location>
        <begin position="1"/>
        <end position="12"/>
    </location>
</feature>
<evidence type="ECO:0000256" key="3">
    <source>
        <dbReference type="ARBA" id="ARBA00008442"/>
    </source>
</evidence>
<dbReference type="Pfam" id="PF16686">
    <property type="entry name" value="POT1PC"/>
    <property type="match status" value="1"/>
</dbReference>
<evidence type="ECO:0000313" key="12">
    <source>
        <dbReference type="Proteomes" id="UP001302745"/>
    </source>
</evidence>